<feature type="non-terminal residue" evidence="2">
    <location>
        <position position="105"/>
    </location>
</feature>
<evidence type="ECO:0000256" key="1">
    <source>
        <dbReference type="SAM" id="MobiDB-lite"/>
    </source>
</evidence>
<reference evidence="2" key="1">
    <citation type="submission" date="2020-05" db="EMBL/GenBank/DDBJ databases">
        <title>Phylogenomic resolution of chytrid fungi.</title>
        <authorList>
            <person name="Stajich J.E."/>
            <person name="Amses K."/>
            <person name="Simmons R."/>
            <person name="Seto K."/>
            <person name="Myers J."/>
            <person name="Bonds A."/>
            <person name="Quandt C.A."/>
            <person name="Barry K."/>
            <person name="Liu P."/>
            <person name="Grigoriev I."/>
            <person name="Longcore J.E."/>
            <person name="James T.Y."/>
        </authorList>
    </citation>
    <scope>NUCLEOTIDE SEQUENCE</scope>
    <source>
        <strain evidence="2">JEL0379</strain>
    </source>
</reference>
<organism evidence="2 3">
    <name type="scientific">Geranomyces variabilis</name>
    <dbReference type="NCBI Taxonomy" id="109894"/>
    <lineage>
        <taxon>Eukaryota</taxon>
        <taxon>Fungi</taxon>
        <taxon>Fungi incertae sedis</taxon>
        <taxon>Chytridiomycota</taxon>
        <taxon>Chytridiomycota incertae sedis</taxon>
        <taxon>Chytridiomycetes</taxon>
        <taxon>Spizellomycetales</taxon>
        <taxon>Powellomycetaceae</taxon>
        <taxon>Geranomyces</taxon>
    </lineage>
</organism>
<feature type="compositionally biased region" description="Basic and acidic residues" evidence="1">
    <location>
        <begin position="67"/>
        <end position="82"/>
    </location>
</feature>
<comment type="caution">
    <text evidence="2">The sequence shown here is derived from an EMBL/GenBank/DDBJ whole genome shotgun (WGS) entry which is preliminary data.</text>
</comment>
<proteinExistence type="predicted"/>
<dbReference type="EMBL" id="JADGJQ010000086">
    <property type="protein sequence ID" value="KAJ3171395.1"/>
    <property type="molecule type" value="Genomic_DNA"/>
</dbReference>
<sequence>MATLDLPWNLMGCVISLQARVSSTLEVWMNGKHAYPRKRVSSRPTPSFLIKRRTLRFTRRSRPARPAPEDDNKWDSDEDRRVEETDPWFNVVAEGLDYDAECDGC</sequence>
<dbReference type="AlphaFoldDB" id="A0AAD5TFG4"/>
<evidence type="ECO:0000313" key="3">
    <source>
        <dbReference type="Proteomes" id="UP001212152"/>
    </source>
</evidence>
<keyword evidence="3" id="KW-1185">Reference proteome</keyword>
<gene>
    <name evidence="2" type="ORF">HDU87_008353</name>
</gene>
<evidence type="ECO:0000313" key="2">
    <source>
        <dbReference type="EMBL" id="KAJ3171395.1"/>
    </source>
</evidence>
<feature type="region of interest" description="Disordered" evidence="1">
    <location>
        <begin position="59"/>
        <end position="82"/>
    </location>
</feature>
<name>A0AAD5TFG4_9FUNG</name>
<accession>A0AAD5TFG4</accession>
<protein>
    <submittedName>
        <fullName evidence="2">Uncharacterized protein</fullName>
    </submittedName>
</protein>
<dbReference type="Proteomes" id="UP001212152">
    <property type="component" value="Unassembled WGS sequence"/>
</dbReference>